<dbReference type="EMBL" id="JAKOGI010000006">
    <property type="protein sequence ID" value="KAJ8451971.1"/>
    <property type="molecule type" value="Genomic_DNA"/>
</dbReference>
<dbReference type="PANTHER" id="PTHR31286">
    <property type="entry name" value="GLYCINE-RICH CELL WALL STRUCTURAL PROTEIN 1.8-LIKE"/>
    <property type="match status" value="1"/>
</dbReference>
<evidence type="ECO:0008006" key="3">
    <source>
        <dbReference type="Google" id="ProtNLM"/>
    </source>
</evidence>
<dbReference type="InterPro" id="IPR040256">
    <property type="entry name" value="At4g02000-like"/>
</dbReference>
<accession>A0A9Q1L047</accession>
<dbReference type="Proteomes" id="UP001153076">
    <property type="component" value="Unassembled WGS sequence"/>
</dbReference>
<proteinExistence type="predicted"/>
<dbReference type="AlphaFoldDB" id="A0A9Q1L047"/>
<keyword evidence="2" id="KW-1185">Reference proteome</keyword>
<comment type="caution">
    <text evidence="1">The sequence shown here is derived from an EMBL/GenBank/DDBJ whole genome shotgun (WGS) entry which is preliminary data.</text>
</comment>
<evidence type="ECO:0000313" key="2">
    <source>
        <dbReference type="Proteomes" id="UP001153076"/>
    </source>
</evidence>
<organism evidence="1 2">
    <name type="scientific">Carnegiea gigantea</name>
    <dbReference type="NCBI Taxonomy" id="171969"/>
    <lineage>
        <taxon>Eukaryota</taxon>
        <taxon>Viridiplantae</taxon>
        <taxon>Streptophyta</taxon>
        <taxon>Embryophyta</taxon>
        <taxon>Tracheophyta</taxon>
        <taxon>Spermatophyta</taxon>
        <taxon>Magnoliopsida</taxon>
        <taxon>eudicotyledons</taxon>
        <taxon>Gunneridae</taxon>
        <taxon>Pentapetalae</taxon>
        <taxon>Caryophyllales</taxon>
        <taxon>Cactineae</taxon>
        <taxon>Cactaceae</taxon>
        <taxon>Cactoideae</taxon>
        <taxon>Echinocereeae</taxon>
        <taxon>Carnegiea</taxon>
    </lineage>
</organism>
<gene>
    <name evidence="1" type="ORF">Cgig2_016552</name>
</gene>
<protein>
    <recommendedName>
        <fullName evidence="3">DUF4283 domain-containing protein</fullName>
    </recommendedName>
</protein>
<evidence type="ECO:0000313" key="1">
    <source>
        <dbReference type="EMBL" id="KAJ8451971.1"/>
    </source>
</evidence>
<name>A0A9Q1L047_9CARY</name>
<dbReference type="PANTHER" id="PTHR31286:SF165">
    <property type="entry name" value="DUF4283 DOMAIN-CONTAINING PROTEIN"/>
    <property type="match status" value="1"/>
</dbReference>
<sequence length="203" mass="23149">MGTSFSQSIYALRRRRQSTSWVNKVEQTEHTEGTDSIAPNFGSSSVACFMLGANPPVQVMEGFFYRLWGNKGYEKTVAKPDGAFIMRFYSVLERDAILKNSFKKPLIIRPWVLGQTIDKNDVARIPVWTTFQELDFKYWSKEGLSKIGILIGKPIATDKATQAKLRTKFARLLIKMDLNDPFPKEVTFMDECGTLVVQKEDYA</sequence>
<reference evidence="1" key="1">
    <citation type="submission" date="2022-04" db="EMBL/GenBank/DDBJ databases">
        <title>Carnegiea gigantea Genome sequencing and assembly v2.</title>
        <authorList>
            <person name="Copetti D."/>
            <person name="Sanderson M.J."/>
            <person name="Burquez A."/>
            <person name="Wojciechowski M.F."/>
        </authorList>
    </citation>
    <scope>NUCLEOTIDE SEQUENCE</scope>
    <source>
        <strain evidence="1">SGP5-SGP5p</strain>
        <tissue evidence="1">Aerial part</tissue>
    </source>
</reference>
<dbReference type="OrthoDB" id="1939300at2759"/>